<name>S0L694_9ENTE</name>
<evidence type="ECO:0000256" key="2">
    <source>
        <dbReference type="ARBA" id="ARBA00022771"/>
    </source>
</evidence>
<dbReference type="InterPro" id="IPR008913">
    <property type="entry name" value="Znf_CHY"/>
</dbReference>
<dbReference type="AlphaFoldDB" id="S0L694"/>
<dbReference type="PROSITE" id="PS51266">
    <property type="entry name" value="ZF_CHY"/>
    <property type="match status" value="1"/>
</dbReference>
<feature type="domain" description="CHY-type" evidence="4">
    <location>
        <begin position="13"/>
        <end position="90"/>
    </location>
</feature>
<dbReference type="InterPro" id="IPR037274">
    <property type="entry name" value="Znf_CHY_sf"/>
</dbReference>
<dbReference type="Proteomes" id="UP000015961">
    <property type="component" value="Unassembled WGS sequence"/>
</dbReference>
<sequence>MCENNPYTIHGKLVDQVGRCVHYHQNEDVVALKCGACQKYYACFVCHDECETHRYQAMDRTDTALVICGVCRHTLTYTQYQIQSCPYCFQSFNPNCALHHDIYFN</sequence>
<dbReference type="InterPro" id="IPR016694">
    <property type="entry name" value="UCP017292"/>
</dbReference>
<dbReference type="PANTHER" id="PTHR28082">
    <property type="entry name" value="ZINC FINGER PROTEIN"/>
    <property type="match status" value="1"/>
</dbReference>
<protein>
    <recommendedName>
        <fullName evidence="4">CHY-type domain-containing protein</fullName>
    </recommendedName>
</protein>
<organism evidence="5 6">
    <name type="scientific">Enterococcus sulfureus ATCC 49903</name>
    <dbReference type="NCBI Taxonomy" id="1140003"/>
    <lineage>
        <taxon>Bacteria</taxon>
        <taxon>Bacillati</taxon>
        <taxon>Bacillota</taxon>
        <taxon>Bacilli</taxon>
        <taxon>Lactobacillales</taxon>
        <taxon>Enterococcaceae</taxon>
        <taxon>Enterococcus</taxon>
    </lineage>
</organism>
<dbReference type="Pfam" id="PF05495">
    <property type="entry name" value="zf-CHY"/>
    <property type="match status" value="1"/>
</dbReference>
<dbReference type="InterPro" id="IPR052604">
    <property type="entry name" value="Mito_Tim_assembly_helper"/>
</dbReference>
<dbReference type="EMBL" id="ASWO01000005">
    <property type="protein sequence ID" value="EOT83709.1"/>
    <property type="molecule type" value="Genomic_DNA"/>
</dbReference>
<dbReference type="PIRSF" id="PIRSF017292">
    <property type="entry name" value="UCP017292_Znf_CHY"/>
    <property type="match status" value="1"/>
</dbReference>
<dbReference type="RefSeq" id="WP_016185698.1">
    <property type="nucleotide sequence ID" value="NZ_ASWO01000005.1"/>
</dbReference>
<dbReference type="SUPFAM" id="SSF161219">
    <property type="entry name" value="CHY zinc finger-like"/>
    <property type="match status" value="1"/>
</dbReference>
<keyword evidence="1" id="KW-0479">Metal-binding</keyword>
<evidence type="ECO:0000256" key="1">
    <source>
        <dbReference type="ARBA" id="ARBA00022723"/>
    </source>
</evidence>
<evidence type="ECO:0000313" key="5">
    <source>
        <dbReference type="EMBL" id="EOT83709.1"/>
    </source>
</evidence>
<keyword evidence="2" id="KW-0863">Zinc-finger</keyword>
<keyword evidence="3" id="KW-0862">Zinc</keyword>
<proteinExistence type="predicted"/>
<comment type="caution">
    <text evidence="5">The sequence shown here is derived from an EMBL/GenBank/DDBJ whole genome shotgun (WGS) entry which is preliminary data.</text>
</comment>
<dbReference type="OrthoDB" id="882119at2"/>
<keyword evidence="6" id="KW-1185">Reference proteome</keyword>
<evidence type="ECO:0000259" key="4">
    <source>
        <dbReference type="PROSITE" id="PS51266"/>
    </source>
</evidence>
<dbReference type="eggNOG" id="COG4357">
    <property type="taxonomic scope" value="Bacteria"/>
</dbReference>
<gene>
    <name evidence="5" type="ORF">I573_01434</name>
</gene>
<dbReference type="GO" id="GO:0045041">
    <property type="term" value="P:protein import into mitochondrial intermembrane space"/>
    <property type="evidence" value="ECO:0007669"/>
    <property type="project" value="TreeGrafter"/>
</dbReference>
<reference evidence="5 6" key="1">
    <citation type="submission" date="2013-03" db="EMBL/GenBank/DDBJ databases">
        <title>The Genome Sequence of Enterococcus sulfureus ATCC_49903 (PacBio/Illumina hybrid assembly).</title>
        <authorList>
            <consortium name="The Broad Institute Genomics Platform"/>
            <consortium name="The Broad Institute Genome Sequencing Center for Infectious Disease"/>
            <person name="Earl A."/>
            <person name="Russ C."/>
            <person name="Gilmore M."/>
            <person name="Surin D."/>
            <person name="Walker B."/>
            <person name="Young S."/>
            <person name="Zeng Q."/>
            <person name="Gargeya S."/>
            <person name="Fitzgerald M."/>
            <person name="Haas B."/>
            <person name="Abouelleil A."/>
            <person name="Allen A.W."/>
            <person name="Alvarado L."/>
            <person name="Arachchi H.M."/>
            <person name="Berlin A.M."/>
            <person name="Chapman S.B."/>
            <person name="Gainer-Dewar J."/>
            <person name="Goldberg J."/>
            <person name="Griggs A."/>
            <person name="Gujja S."/>
            <person name="Hansen M."/>
            <person name="Howarth C."/>
            <person name="Imamovic A."/>
            <person name="Ireland A."/>
            <person name="Larimer J."/>
            <person name="McCowan C."/>
            <person name="Murphy C."/>
            <person name="Pearson M."/>
            <person name="Poon T.W."/>
            <person name="Priest M."/>
            <person name="Roberts A."/>
            <person name="Saif S."/>
            <person name="Shea T."/>
            <person name="Sisk P."/>
            <person name="Sykes S."/>
            <person name="Wortman J."/>
            <person name="Nusbaum C."/>
            <person name="Birren B."/>
        </authorList>
    </citation>
    <scope>NUCLEOTIDE SEQUENCE [LARGE SCALE GENOMIC DNA]</scope>
    <source>
        <strain evidence="5 6">ATCC 49903</strain>
    </source>
</reference>
<accession>S0L694</accession>
<evidence type="ECO:0000256" key="3">
    <source>
        <dbReference type="ARBA" id="ARBA00022833"/>
    </source>
</evidence>
<dbReference type="GO" id="GO:0008270">
    <property type="term" value="F:zinc ion binding"/>
    <property type="evidence" value="ECO:0007669"/>
    <property type="project" value="UniProtKB-KW"/>
</dbReference>
<dbReference type="PANTHER" id="PTHR28082:SF1">
    <property type="entry name" value="HELPER OF TIM PROTEIN 13"/>
    <property type="match status" value="1"/>
</dbReference>
<evidence type="ECO:0000313" key="6">
    <source>
        <dbReference type="Proteomes" id="UP000015961"/>
    </source>
</evidence>